<dbReference type="InterPro" id="IPR035985">
    <property type="entry name" value="Ubiquitin-activating_enz"/>
</dbReference>
<dbReference type="PANTHER" id="PTHR10953">
    <property type="entry name" value="UBIQUITIN-ACTIVATING ENZYME E1"/>
    <property type="match status" value="1"/>
</dbReference>
<dbReference type="GO" id="GO:0004839">
    <property type="term" value="F:ubiquitin activating enzyme activity"/>
    <property type="evidence" value="ECO:0007669"/>
    <property type="project" value="TreeGrafter"/>
</dbReference>
<proteinExistence type="predicted"/>
<dbReference type="InterPro" id="IPR045886">
    <property type="entry name" value="ThiF/MoeB/HesA"/>
</dbReference>
<dbReference type="AlphaFoldDB" id="A0A7S1FM42"/>
<feature type="domain" description="THIF-type NAD/FAD binding fold" evidence="1">
    <location>
        <begin position="16"/>
        <end position="122"/>
    </location>
</feature>
<dbReference type="SUPFAM" id="SSF69572">
    <property type="entry name" value="Activating enzymes of the ubiquitin-like proteins"/>
    <property type="match status" value="1"/>
</dbReference>
<dbReference type="Pfam" id="PF00899">
    <property type="entry name" value="ThiF"/>
    <property type="match status" value="1"/>
</dbReference>
<reference evidence="2" key="1">
    <citation type="submission" date="2021-01" db="EMBL/GenBank/DDBJ databases">
        <authorList>
            <person name="Corre E."/>
            <person name="Pelletier E."/>
            <person name="Niang G."/>
            <person name="Scheremetjew M."/>
            <person name="Finn R."/>
            <person name="Kale V."/>
            <person name="Holt S."/>
            <person name="Cochrane G."/>
            <person name="Meng A."/>
            <person name="Brown T."/>
            <person name="Cohen L."/>
        </authorList>
    </citation>
    <scope>NUCLEOTIDE SEQUENCE</scope>
    <source>
        <strain evidence="2">308</strain>
    </source>
</reference>
<dbReference type="GO" id="GO:0005634">
    <property type="term" value="C:nucleus"/>
    <property type="evidence" value="ECO:0007669"/>
    <property type="project" value="TreeGrafter"/>
</dbReference>
<dbReference type="Gene3D" id="3.40.50.720">
    <property type="entry name" value="NAD(P)-binding Rossmann-like Domain"/>
    <property type="match status" value="1"/>
</dbReference>
<dbReference type="InterPro" id="IPR000594">
    <property type="entry name" value="ThiF_NAD_FAD-bd"/>
</dbReference>
<gene>
    <name evidence="2" type="ORF">CHYS00102_LOCUS2360</name>
</gene>
<protein>
    <recommendedName>
        <fullName evidence="1">THIF-type NAD/FAD binding fold domain-containing protein</fullName>
    </recommendedName>
</protein>
<dbReference type="GO" id="GO:0006974">
    <property type="term" value="P:DNA damage response"/>
    <property type="evidence" value="ECO:0007669"/>
    <property type="project" value="TreeGrafter"/>
</dbReference>
<accession>A0A7S1FM42</accession>
<organism evidence="2">
    <name type="scientific">Corethron hystrix</name>
    <dbReference type="NCBI Taxonomy" id="216773"/>
    <lineage>
        <taxon>Eukaryota</taxon>
        <taxon>Sar</taxon>
        <taxon>Stramenopiles</taxon>
        <taxon>Ochrophyta</taxon>
        <taxon>Bacillariophyta</taxon>
        <taxon>Coscinodiscophyceae</taxon>
        <taxon>Corethrophycidae</taxon>
        <taxon>Corethrales</taxon>
        <taxon>Corethraceae</taxon>
        <taxon>Corethron</taxon>
    </lineage>
</organism>
<dbReference type="EMBL" id="HBFR01003411">
    <property type="protein sequence ID" value="CAD8875185.1"/>
    <property type="molecule type" value="Transcribed_RNA"/>
</dbReference>
<evidence type="ECO:0000259" key="1">
    <source>
        <dbReference type="Pfam" id="PF00899"/>
    </source>
</evidence>
<name>A0A7S1FM42_9STRA</name>
<evidence type="ECO:0000313" key="2">
    <source>
        <dbReference type="EMBL" id="CAD8875185.1"/>
    </source>
</evidence>
<dbReference type="GO" id="GO:0006511">
    <property type="term" value="P:ubiquitin-dependent protein catabolic process"/>
    <property type="evidence" value="ECO:0007669"/>
    <property type="project" value="TreeGrafter"/>
</dbReference>
<dbReference type="PANTHER" id="PTHR10953:SF4">
    <property type="entry name" value="UBIQUITIN-ACTIVATING ENZYME E1 C-TERMINAL DOMAIN-CONTAINING PROTEIN"/>
    <property type="match status" value="1"/>
</dbReference>
<sequence>MAVGTDAAASLIVKEVDTIERSSLIRQLLFRDRNVGDFESTAVEQVVRSLYREVRAITHGVGVEEETGDGPFPHGFWGEDPRRLVLMALDNLDARLYVDSKCVEHGLAKVASGTLGEQGKKWCLGTGRAKDPRWVHPRRTYPCVPSSTFPINRSMRRNGAATFFGGLLSRRSGGPVG</sequence>
<dbReference type="GO" id="GO:0005737">
    <property type="term" value="C:cytoplasm"/>
    <property type="evidence" value="ECO:0007669"/>
    <property type="project" value="TreeGrafter"/>
</dbReference>